<keyword evidence="3" id="KW-1185">Reference proteome</keyword>
<dbReference type="WBParaSite" id="BXY_1579000.1">
    <property type="protein sequence ID" value="BXY_1579000.1"/>
    <property type="gene ID" value="BXY_1579000"/>
</dbReference>
<reference evidence="4" key="1">
    <citation type="submission" date="2016-11" db="UniProtKB">
        <authorList>
            <consortium name="WormBaseParasite"/>
        </authorList>
    </citation>
    <scope>IDENTIFICATION</scope>
</reference>
<evidence type="ECO:0000313" key="4">
    <source>
        <dbReference type="WBParaSite" id="BXY_1579000.1"/>
    </source>
</evidence>
<gene>
    <name evidence="1" type="ORF">BXYJ_LOCUS5227</name>
</gene>
<evidence type="ECO:0000313" key="1">
    <source>
        <dbReference type="EMBL" id="CAD5217832.1"/>
    </source>
</evidence>
<evidence type="ECO:0000313" key="2">
    <source>
        <dbReference type="Proteomes" id="UP000095284"/>
    </source>
</evidence>
<dbReference type="EMBL" id="CAJFDI010000002">
    <property type="protein sequence ID" value="CAD5217832.1"/>
    <property type="molecule type" value="Genomic_DNA"/>
</dbReference>
<evidence type="ECO:0000313" key="3">
    <source>
        <dbReference type="Proteomes" id="UP000659654"/>
    </source>
</evidence>
<organism evidence="2 4">
    <name type="scientific">Bursaphelenchus xylophilus</name>
    <name type="common">Pinewood nematode worm</name>
    <name type="synonym">Aphelenchoides xylophilus</name>
    <dbReference type="NCBI Taxonomy" id="6326"/>
    <lineage>
        <taxon>Eukaryota</taxon>
        <taxon>Metazoa</taxon>
        <taxon>Ecdysozoa</taxon>
        <taxon>Nematoda</taxon>
        <taxon>Chromadorea</taxon>
        <taxon>Rhabditida</taxon>
        <taxon>Tylenchina</taxon>
        <taxon>Tylenchomorpha</taxon>
        <taxon>Aphelenchoidea</taxon>
        <taxon>Aphelenchoididae</taxon>
        <taxon>Bursaphelenchus</taxon>
    </lineage>
</organism>
<dbReference type="Proteomes" id="UP000582659">
    <property type="component" value="Unassembled WGS sequence"/>
</dbReference>
<protein>
    <submittedName>
        <fullName evidence="1">(pine wood nematode) hypothetical protein</fullName>
    </submittedName>
</protein>
<reference evidence="1" key="2">
    <citation type="submission" date="2020-09" db="EMBL/GenBank/DDBJ databases">
        <authorList>
            <person name="Kikuchi T."/>
        </authorList>
    </citation>
    <scope>NUCLEOTIDE SEQUENCE</scope>
    <source>
        <strain evidence="1">Ka4C1</strain>
    </source>
</reference>
<name>A0A1I7SRX3_BURXY</name>
<dbReference type="EMBL" id="CAJFCV020000002">
    <property type="protein sequence ID" value="CAG9101750.1"/>
    <property type="molecule type" value="Genomic_DNA"/>
</dbReference>
<proteinExistence type="predicted"/>
<dbReference type="Proteomes" id="UP000095284">
    <property type="component" value="Unplaced"/>
</dbReference>
<sequence length="151" mass="16289">MAYGRAPAQIGAFANEQFGTVDPCEAPHFSSGSPNWQESVASNLINKVPQGPGWSLVLTRDFRELAPLMGQLEIDRPDLTVFTVTKPSEWTEAVGLRAPKLAVLATLETAVPLIFEPPATPAVAIHINGALGSPWLTTEPVPWLKYKANQS</sequence>
<accession>A0A1I7SRX3</accession>
<dbReference type="AlphaFoldDB" id="A0A1I7SRX3"/>
<dbReference type="Proteomes" id="UP000659654">
    <property type="component" value="Unassembled WGS sequence"/>
</dbReference>